<evidence type="ECO:0000259" key="1">
    <source>
        <dbReference type="PROSITE" id="PS50925"/>
    </source>
</evidence>
<evidence type="ECO:0000313" key="3">
    <source>
        <dbReference type="Proteomes" id="UP000309186"/>
    </source>
</evidence>
<organism evidence="2 3">
    <name type="scientific">Pseudoalteromonas phenolica</name>
    <dbReference type="NCBI Taxonomy" id="161398"/>
    <lineage>
        <taxon>Bacteria</taxon>
        <taxon>Pseudomonadati</taxon>
        <taxon>Pseudomonadota</taxon>
        <taxon>Gammaproteobacteria</taxon>
        <taxon>Alteromonadales</taxon>
        <taxon>Pseudoalteromonadaceae</taxon>
        <taxon>Pseudoalteromonas</taxon>
    </lineage>
</organism>
<dbReference type="InterPro" id="IPR036046">
    <property type="entry name" value="Acylphosphatase-like_dom_sf"/>
</dbReference>
<name>A0A5R9Q5V5_9GAMM</name>
<dbReference type="InterPro" id="IPR007024">
    <property type="entry name" value="BLUF_domain"/>
</dbReference>
<feature type="domain" description="BLUF" evidence="1">
    <location>
        <begin position="1"/>
        <end position="46"/>
    </location>
</feature>
<accession>A0A5R9Q5V5</accession>
<proteinExistence type="predicted"/>
<dbReference type="Gene3D" id="3.30.70.100">
    <property type="match status" value="1"/>
</dbReference>
<dbReference type="SUPFAM" id="SSF54975">
    <property type="entry name" value="Acylphosphatase/BLUF domain-like"/>
    <property type="match status" value="1"/>
</dbReference>
<dbReference type="OrthoDB" id="557705at2"/>
<sequence length="91" mass="10579">MQALEGQENKVLERFELIKSDLRHNYSEALMQNPIDKRNFDDWAMGLTTCDEKAQLQTVTKLRGKNRKPLSCELLYVVAHNEITVEDLNKT</sequence>
<dbReference type="Proteomes" id="UP000309186">
    <property type="component" value="Unassembled WGS sequence"/>
</dbReference>
<comment type="caution">
    <text evidence="2">The sequence shown here is derived from an EMBL/GenBank/DDBJ whole genome shotgun (WGS) entry which is preliminary data.</text>
</comment>
<dbReference type="GO" id="GO:0009882">
    <property type="term" value="F:blue light photoreceptor activity"/>
    <property type="evidence" value="ECO:0007669"/>
    <property type="project" value="InterPro"/>
</dbReference>
<protein>
    <recommendedName>
        <fullName evidence="1">BLUF domain-containing protein</fullName>
    </recommendedName>
</protein>
<dbReference type="EMBL" id="PPSW01000007">
    <property type="protein sequence ID" value="TLX48012.1"/>
    <property type="molecule type" value="Genomic_DNA"/>
</dbReference>
<dbReference type="GO" id="GO:0071949">
    <property type="term" value="F:FAD binding"/>
    <property type="evidence" value="ECO:0007669"/>
    <property type="project" value="InterPro"/>
</dbReference>
<dbReference type="Pfam" id="PF04940">
    <property type="entry name" value="BLUF"/>
    <property type="match status" value="1"/>
</dbReference>
<dbReference type="AlphaFoldDB" id="A0A5R9Q5V5"/>
<evidence type="ECO:0000313" key="2">
    <source>
        <dbReference type="EMBL" id="TLX48012.1"/>
    </source>
</evidence>
<dbReference type="PROSITE" id="PS50925">
    <property type="entry name" value="BLUF"/>
    <property type="match status" value="1"/>
</dbReference>
<gene>
    <name evidence="2" type="ORF">C1E24_04205</name>
</gene>
<reference evidence="2 3" key="1">
    <citation type="submission" date="2018-01" db="EMBL/GenBank/DDBJ databases">
        <title>Co-occurrence of chitin degradation, pigmentation and bioactivity in marine Pseudoalteromonas.</title>
        <authorList>
            <person name="Paulsen S."/>
            <person name="Gram L."/>
            <person name="Machado H."/>
        </authorList>
    </citation>
    <scope>NUCLEOTIDE SEQUENCE [LARGE SCALE GENOMIC DNA]</scope>
    <source>
        <strain evidence="2 3">S3663</strain>
    </source>
</reference>